<organism evidence="1 2">
    <name type="scientific">Rhizopus azygosporus</name>
    <name type="common">Rhizopus microsporus var. azygosporus</name>
    <dbReference type="NCBI Taxonomy" id="86630"/>
    <lineage>
        <taxon>Eukaryota</taxon>
        <taxon>Fungi</taxon>
        <taxon>Fungi incertae sedis</taxon>
        <taxon>Mucoromycota</taxon>
        <taxon>Mucoromycotina</taxon>
        <taxon>Mucoromycetes</taxon>
        <taxon>Mucorales</taxon>
        <taxon>Mucorineae</taxon>
        <taxon>Rhizopodaceae</taxon>
        <taxon>Rhizopus</taxon>
    </lineage>
</organism>
<dbReference type="OrthoDB" id="2242038at2759"/>
<gene>
    <name evidence="1" type="ORF">CU097_015575</name>
</gene>
<dbReference type="AlphaFoldDB" id="A0A367KBG8"/>
<evidence type="ECO:0000313" key="2">
    <source>
        <dbReference type="Proteomes" id="UP000252139"/>
    </source>
</evidence>
<keyword evidence="2" id="KW-1185">Reference proteome</keyword>
<dbReference type="EMBL" id="PJQL01000118">
    <property type="protein sequence ID" value="RCH99518.1"/>
    <property type="molecule type" value="Genomic_DNA"/>
</dbReference>
<reference evidence="1 2" key="1">
    <citation type="journal article" date="2018" name="G3 (Bethesda)">
        <title>Phylogenetic and Phylogenomic Definition of Rhizopus Species.</title>
        <authorList>
            <person name="Gryganskyi A.P."/>
            <person name="Golan J."/>
            <person name="Dolatabadi S."/>
            <person name="Mondo S."/>
            <person name="Robb S."/>
            <person name="Idnurm A."/>
            <person name="Muszewska A."/>
            <person name="Steczkiewicz K."/>
            <person name="Masonjones S."/>
            <person name="Liao H.L."/>
            <person name="Gajdeczka M.T."/>
            <person name="Anike F."/>
            <person name="Vuek A."/>
            <person name="Anishchenko I.M."/>
            <person name="Voigt K."/>
            <person name="de Hoog G.S."/>
            <person name="Smith M.E."/>
            <person name="Heitman J."/>
            <person name="Vilgalys R."/>
            <person name="Stajich J.E."/>
        </authorList>
    </citation>
    <scope>NUCLEOTIDE SEQUENCE [LARGE SCALE GENOMIC DNA]</scope>
    <source>
        <strain evidence="1 2">CBS 357.93</strain>
    </source>
</reference>
<proteinExistence type="predicted"/>
<sequence>MLSTRMFLELLNEEEVKDLEFLEEILLAACKMYSSHVNKYKYEDEFNQLFVWPYVDIIAKSITINNRKSDFESGQSHLQSMTQQLKANNLYIDEKNWYKSDGLIKLYGIKQIELLLLETSGHFGNT</sequence>
<accession>A0A367KBG8</accession>
<name>A0A367KBG8_RHIAZ</name>
<dbReference type="Proteomes" id="UP000252139">
    <property type="component" value="Unassembled WGS sequence"/>
</dbReference>
<comment type="caution">
    <text evidence="1">The sequence shown here is derived from an EMBL/GenBank/DDBJ whole genome shotgun (WGS) entry which is preliminary data.</text>
</comment>
<evidence type="ECO:0000313" key="1">
    <source>
        <dbReference type="EMBL" id="RCH99518.1"/>
    </source>
</evidence>
<protein>
    <submittedName>
        <fullName evidence="1">Uncharacterized protein</fullName>
    </submittedName>
</protein>